<organism evidence="2 3">
    <name type="scientific">Oceanicoccus sagamiensis</name>
    <dbReference type="NCBI Taxonomy" id="716816"/>
    <lineage>
        <taxon>Bacteria</taxon>
        <taxon>Pseudomonadati</taxon>
        <taxon>Pseudomonadota</taxon>
        <taxon>Gammaproteobacteria</taxon>
        <taxon>Cellvibrionales</taxon>
        <taxon>Spongiibacteraceae</taxon>
        <taxon>Oceanicoccus</taxon>
    </lineage>
</organism>
<dbReference type="Proteomes" id="UP000193450">
    <property type="component" value="Chromosome"/>
</dbReference>
<feature type="signal peptide" evidence="1">
    <location>
        <begin position="1"/>
        <end position="22"/>
    </location>
</feature>
<dbReference type="OrthoDB" id="9941756at2"/>
<keyword evidence="1" id="KW-0732">Signal</keyword>
<name>A0A1X9NC65_9GAMM</name>
<accession>A0A1X9NC65</accession>
<dbReference type="RefSeq" id="WP_085758784.1">
    <property type="nucleotide sequence ID" value="NZ_CP019343.1"/>
</dbReference>
<proteinExistence type="predicted"/>
<reference evidence="2 3" key="1">
    <citation type="submission" date="2016-11" db="EMBL/GenBank/DDBJ databases">
        <title>Trade-off between light-utilization and light-protection in marine flavobacteria.</title>
        <authorList>
            <person name="Kumagai Y."/>
        </authorList>
    </citation>
    <scope>NUCLEOTIDE SEQUENCE [LARGE SCALE GENOMIC DNA]</scope>
    <source>
        <strain evidence="2 3">NBRC 107125</strain>
    </source>
</reference>
<evidence type="ECO:0000256" key="1">
    <source>
        <dbReference type="SAM" id="SignalP"/>
    </source>
</evidence>
<feature type="chain" id="PRO_5012530462" evidence="1">
    <location>
        <begin position="23"/>
        <end position="128"/>
    </location>
</feature>
<sequence length="128" mass="13786">MRSLLTLTLAFALLVAYMETMAPETQAAMTAPTLAKVVRTSPTTVEIDFTATTKPAKSARELNLNLPSLIDIEQSFSAPENTGLDIFAKAAKDNTKKDAISYNAELVFDAEKGEEVTGGKIHIKIPLS</sequence>
<protein>
    <submittedName>
        <fullName evidence="2">Uncharacterized protein</fullName>
    </submittedName>
</protein>
<dbReference type="EMBL" id="CP019343">
    <property type="protein sequence ID" value="ARN74634.1"/>
    <property type="molecule type" value="Genomic_DNA"/>
</dbReference>
<dbReference type="AlphaFoldDB" id="A0A1X9NC65"/>
<dbReference type="KEGG" id="osg:BST96_11175"/>
<evidence type="ECO:0000313" key="2">
    <source>
        <dbReference type="EMBL" id="ARN74634.1"/>
    </source>
</evidence>
<evidence type="ECO:0000313" key="3">
    <source>
        <dbReference type="Proteomes" id="UP000193450"/>
    </source>
</evidence>
<keyword evidence="3" id="KW-1185">Reference proteome</keyword>
<gene>
    <name evidence="2" type="ORF">BST96_11175</name>
</gene>